<dbReference type="SMART" id="SM00177">
    <property type="entry name" value="ARF"/>
    <property type="match status" value="1"/>
</dbReference>
<dbReference type="InterPro" id="IPR006689">
    <property type="entry name" value="Small_GTPase_ARF/SAR"/>
</dbReference>
<keyword evidence="2 3" id="KW-0342">GTP-binding</keyword>
<dbReference type="InterPro" id="IPR027417">
    <property type="entry name" value="P-loop_NTPase"/>
</dbReference>
<evidence type="ECO:0000256" key="3">
    <source>
        <dbReference type="PIRSR" id="PIRSR606689-1"/>
    </source>
</evidence>
<evidence type="ECO:0000256" key="4">
    <source>
        <dbReference type="PIRSR" id="PIRSR606689-2"/>
    </source>
</evidence>
<protein>
    <recommendedName>
        <fullName evidence="6">ADP-ribosylation factor-like protein 16</fullName>
    </recommendedName>
</protein>
<dbReference type="STRING" id="157072.A0A024TMV1"/>
<dbReference type="AlphaFoldDB" id="A0A024TMV1"/>
<evidence type="ECO:0000256" key="2">
    <source>
        <dbReference type="ARBA" id="ARBA00023134"/>
    </source>
</evidence>
<reference evidence="5" key="1">
    <citation type="submission" date="2013-12" db="EMBL/GenBank/DDBJ databases">
        <title>The Genome Sequence of Aphanomyces invadans NJM9701.</title>
        <authorList>
            <consortium name="The Broad Institute Genomics Platform"/>
            <person name="Russ C."/>
            <person name="Tyler B."/>
            <person name="van West P."/>
            <person name="Dieguez-Uribeondo J."/>
            <person name="Young S.K."/>
            <person name="Zeng Q."/>
            <person name="Gargeya S."/>
            <person name="Fitzgerald M."/>
            <person name="Abouelleil A."/>
            <person name="Alvarado L."/>
            <person name="Chapman S.B."/>
            <person name="Gainer-Dewar J."/>
            <person name="Goldberg J."/>
            <person name="Griggs A."/>
            <person name="Gujja S."/>
            <person name="Hansen M."/>
            <person name="Howarth C."/>
            <person name="Imamovic A."/>
            <person name="Ireland A."/>
            <person name="Larimer J."/>
            <person name="McCowan C."/>
            <person name="Murphy C."/>
            <person name="Pearson M."/>
            <person name="Poon T.W."/>
            <person name="Priest M."/>
            <person name="Roberts A."/>
            <person name="Saif S."/>
            <person name="Shea T."/>
            <person name="Sykes S."/>
            <person name="Wortman J."/>
            <person name="Nusbaum C."/>
            <person name="Birren B."/>
        </authorList>
    </citation>
    <scope>NUCLEOTIDE SEQUENCE [LARGE SCALE GENOMIC DNA]</scope>
    <source>
        <strain evidence="5">NJM9701</strain>
    </source>
</reference>
<dbReference type="PANTHER" id="PTHR46688:SF1">
    <property type="entry name" value="ADP-RIBOSYLATION FACTOR-LIKE PROTEIN 16"/>
    <property type="match status" value="1"/>
</dbReference>
<accession>A0A024TMV1</accession>
<evidence type="ECO:0008006" key="6">
    <source>
        <dbReference type="Google" id="ProtNLM"/>
    </source>
</evidence>
<dbReference type="GeneID" id="20087998"/>
<feature type="binding site" evidence="4">
    <location>
        <position position="68"/>
    </location>
    <ligand>
        <name>Mg(2+)</name>
        <dbReference type="ChEBI" id="CHEBI:18420"/>
    </ligand>
</feature>
<name>A0A024TMV1_9STRA</name>
<evidence type="ECO:0000313" key="5">
    <source>
        <dbReference type="EMBL" id="ETV95470.1"/>
    </source>
</evidence>
<keyword evidence="4" id="KW-0460">Magnesium</keyword>
<dbReference type="GO" id="GO:0046872">
    <property type="term" value="F:metal ion binding"/>
    <property type="evidence" value="ECO:0007669"/>
    <property type="project" value="UniProtKB-KW"/>
</dbReference>
<sequence length="222" mass="24838">MKVGLVLGLDGAGKTVLLRQLSRICKDNARTHPELGSVFEKVYTHLFSHSTPHDVAPEDTVNVATVPTTGVEEETISYRSMTVTLREVGAPMLTMWKSYFESSDFFMFVVDMTNFPQLATAAVEFFNVLHAPAMQGKMGFLLFNKIDAPCTVPTQWLRSLFSLDQVCASMNIYVIQISATTGDHLDTLLSTMAAKMQPMRYSQRLSQFRDPSQNRVYPTTHA</sequence>
<dbReference type="RefSeq" id="XP_008875663.1">
    <property type="nucleotide sequence ID" value="XM_008877441.1"/>
</dbReference>
<keyword evidence="4" id="KW-0479">Metal-binding</keyword>
<dbReference type="PANTHER" id="PTHR46688">
    <property type="entry name" value="ADP-RIBOSYLATION FACTOR-LIKE PROTEIN 16"/>
    <property type="match status" value="1"/>
</dbReference>
<evidence type="ECO:0000256" key="1">
    <source>
        <dbReference type="ARBA" id="ARBA00022741"/>
    </source>
</evidence>
<keyword evidence="1 3" id="KW-0547">Nucleotide-binding</keyword>
<feature type="binding site" evidence="3">
    <location>
        <begin position="144"/>
        <end position="147"/>
    </location>
    <ligand>
        <name>GTP</name>
        <dbReference type="ChEBI" id="CHEBI:37565"/>
    </ligand>
</feature>
<dbReference type="GO" id="GO:0005525">
    <property type="term" value="F:GTP binding"/>
    <property type="evidence" value="ECO:0007669"/>
    <property type="project" value="UniProtKB-KW"/>
</dbReference>
<dbReference type="SUPFAM" id="SSF52540">
    <property type="entry name" value="P-loop containing nucleoside triphosphate hydrolases"/>
    <property type="match status" value="1"/>
</dbReference>
<proteinExistence type="predicted"/>
<gene>
    <name evidence="5" type="ORF">H310_10948</name>
</gene>
<dbReference type="GO" id="GO:0003924">
    <property type="term" value="F:GTPase activity"/>
    <property type="evidence" value="ECO:0007669"/>
    <property type="project" value="InterPro"/>
</dbReference>
<dbReference type="PROSITE" id="PS51417">
    <property type="entry name" value="ARF"/>
    <property type="match status" value="1"/>
</dbReference>
<dbReference type="Gene3D" id="3.40.50.300">
    <property type="entry name" value="P-loop containing nucleotide triphosphate hydrolases"/>
    <property type="match status" value="1"/>
</dbReference>
<dbReference type="eggNOG" id="KOG0070">
    <property type="taxonomic scope" value="Eukaryota"/>
</dbReference>
<dbReference type="VEuPathDB" id="FungiDB:H310_10948"/>
<organism evidence="5">
    <name type="scientific">Aphanomyces invadans</name>
    <dbReference type="NCBI Taxonomy" id="157072"/>
    <lineage>
        <taxon>Eukaryota</taxon>
        <taxon>Sar</taxon>
        <taxon>Stramenopiles</taxon>
        <taxon>Oomycota</taxon>
        <taxon>Saprolegniomycetes</taxon>
        <taxon>Saprolegniales</taxon>
        <taxon>Verrucalvaceae</taxon>
        <taxon>Aphanomyces</taxon>
    </lineage>
</organism>
<dbReference type="Pfam" id="PF00025">
    <property type="entry name" value="Arf"/>
    <property type="match status" value="1"/>
</dbReference>
<dbReference type="EMBL" id="KI913980">
    <property type="protein sequence ID" value="ETV95470.1"/>
    <property type="molecule type" value="Genomic_DNA"/>
</dbReference>
<dbReference type="OrthoDB" id="365445at2759"/>